<evidence type="ECO:0000313" key="1">
    <source>
        <dbReference type="EMBL" id="ESO10281.1"/>
    </source>
</evidence>
<accession>T1FK80</accession>
<organism evidence="2 3">
    <name type="scientific">Helobdella robusta</name>
    <name type="common">Californian leech</name>
    <dbReference type="NCBI Taxonomy" id="6412"/>
    <lineage>
        <taxon>Eukaryota</taxon>
        <taxon>Metazoa</taxon>
        <taxon>Spiralia</taxon>
        <taxon>Lophotrochozoa</taxon>
        <taxon>Annelida</taxon>
        <taxon>Clitellata</taxon>
        <taxon>Hirudinea</taxon>
        <taxon>Rhynchobdellida</taxon>
        <taxon>Glossiphoniidae</taxon>
        <taxon>Helobdella</taxon>
    </lineage>
</organism>
<evidence type="ECO:0000313" key="3">
    <source>
        <dbReference type="Proteomes" id="UP000015101"/>
    </source>
</evidence>
<proteinExistence type="predicted"/>
<reference evidence="2" key="3">
    <citation type="submission" date="2015-06" db="UniProtKB">
        <authorList>
            <consortium name="EnsemblMetazoa"/>
        </authorList>
    </citation>
    <scope>IDENTIFICATION</scope>
</reference>
<name>T1FK80_HELRO</name>
<reference evidence="1 3" key="2">
    <citation type="journal article" date="2013" name="Nature">
        <title>Insights into bilaterian evolution from three spiralian genomes.</title>
        <authorList>
            <person name="Simakov O."/>
            <person name="Marletaz F."/>
            <person name="Cho S.J."/>
            <person name="Edsinger-Gonzales E."/>
            <person name="Havlak P."/>
            <person name="Hellsten U."/>
            <person name="Kuo D.H."/>
            <person name="Larsson T."/>
            <person name="Lv J."/>
            <person name="Arendt D."/>
            <person name="Savage R."/>
            <person name="Osoegawa K."/>
            <person name="de Jong P."/>
            <person name="Grimwood J."/>
            <person name="Chapman J.A."/>
            <person name="Shapiro H."/>
            <person name="Aerts A."/>
            <person name="Otillar R.P."/>
            <person name="Terry A.Y."/>
            <person name="Boore J.L."/>
            <person name="Grigoriev I.V."/>
            <person name="Lindberg D.R."/>
            <person name="Seaver E.C."/>
            <person name="Weisblat D.A."/>
            <person name="Putnam N.H."/>
            <person name="Rokhsar D.S."/>
        </authorList>
    </citation>
    <scope>NUCLEOTIDE SEQUENCE</scope>
</reference>
<dbReference type="Proteomes" id="UP000015101">
    <property type="component" value="Unassembled WGS sequence"/>
</dbReference>
<dbReference type="KEGG" id="hro:HELRODRAFT_183807"/>
<reference evidence="3" key="1">
    <citation type="submission" date="2012-12" db="EMBL/GenBank/DDBJ databases">
        <authorList>
            <person name="Hellsten U."/>
            <person name="Grimwood J."/>
            <person name="Chapman J.A."/>
            <person name="Shapiro H."/>
            <person name="Aerts A."/>
            <person name="Otillar R.P."/>
            <person name="Terry A.Y."/>
            <person name="Boore J.L."/>
            <person name="Simakov O."/>
            <person name="Marletaz F."/>
            <person name="Cho S.-J."/>
            <person name="Edsinger-Gonzales E."/>
            <person name="Havlak P."/>
            <person name="Kuo D.-H."/>
            <person name="Larsson T."/>
            <person name="Lv J."/>
            <person name="Arendt D."/>
            <person name="Savage R."/>
            <person name="Osoegawa K."/>
            <person name="de Jong P."/>
            <person name="Lindberg D.R."/>
            <person name="Seaver E.C."/>
            <person name="Weisblat D.A."/>
            <person name="Putnam N.H."/>
            <person name="Grigoriev I.V."/>
            <person name="Rokhsar D.S."/>
        </authorList>
    </citation>
    <scope>NUCLEOTIDE SEQUENCE</scope>
</reference>
<dbReference type="InParanoid" id="T1FK80"/>
<dbReference type="AlphaFoldDB" id="T1FK80"/>
<dbReference type="GeneID" id="20209229"/>
<dbReference type="HOGENOM" id="CLU_1679831_0_0_1"/>
<dbReference type="RefSeq" id="XP_009011637.1">
    <property type="nucleotide sequence ID" value="XM_009013389.1"/>
</dbReference>
<gene>
    <name evidence="2" type="primary">20209229</name>
    <name evidence="1" type="ORF">HELRODRAFT_183807</name>
</gene>
<dbReference type="EMBL" id="AMQM01008991">
    <property type="status" value="NOT_ANNOTATED_CDS"/>
    <property type="molecule type" value="Genomic_DNA"/>
</dbReference>
<sequence length="157" mass="17951">MTWFECCPSEDQKLSYTMCVMRYLEAIVDASVVCASCSNSFKKGSPVPENCFKYVNTSVTCAKSCTAKLKVFGKKDSFYNVIDRVKSVTIEKQCSPAGSQQRVLFKDMGRYGVFEILSQQNFGNRVKFSDFATNFSFFQPLPPFVRHFKNWDRVVCK</sequence>
<keyword evidence="3" id="KW-1185">Reference proteome</keyword>
<dbReference type="EMBL" id="KB095901">
    <property type="protein sequence ID" value="ESO10281.1"/>
    <property type="molecule type" value="Genomic_DNA"/>
</dbReference>
<protein>
    <submittedName>
        <fullName evidence="1 2">Uncharacterized protein</fullName>
    </submittedName>
</protein>
<dbReference type="EnsemblMetazoa" id="HelroT183807">
    <property type="protein sequence ID" value="HelroP183807"/>
    <property type="gene ID" value="HelroG183807"/>
</dbReference>
<dbReference type="CTD" id="20209229"/>
<evidence type="ECO:0000313" key="2">
    <source>
        <dbReference type="EnsemblMetazoa" id="HelroP183807"/>
    </source>
</evidence>